<name>A0ACC1BCE6_9ROSI</name>
<comment type="caution">
    <text evidence="1">The sequence shown here is derived from an EMBL/GenBank/DDBJ whole genome shotgun (WGS) entry which is preliminary data.</text>
</comment>
<gene>
    <name evidence="1" type="ORF">Patl1_27685</name>
</gene>
<organism evidence="1 2">
    <name type="scientific">Pistacia atlantica</name>
    <dbReference type="NCBI Taxonomy" id="434234"/>
    <lineage>
        <taxon>Eukaryota</taxon>
        <taxon>Viridiplantae</taxon>
        <taxon>Streptophyta</taxon>
        <taxon>Embryophyta</taxon>
        <taxon>Tracheophyta</taxon>
        <taxon>Spermatophyta</taxon>
        <taxon>Magnoliopsida</taxon>
        <taxon>eudicotyledons</taxon>
        <taxon>Gunneridae</taxon>
        <taxon>Pentapetalae</taxon>
        <taxon>rosids</taxon>
        <taxon>malvids</taxon>
        <taxon>Sapindales</taxon>
        <taxon>Anacardiaceae</taxon>
        <taxon>Pistacia</taxon>
    </lineage>
</organism>
<reference evidence="2" key="1">
    <citation type="journal article" date="2023" name="G3 (Bethesda)">
        <title>Genome assembly and association tests identify interacting loci associated with vigor, precocity, and sex in interspecific pistachio rootstocks.</title>
        <authorList>
            <person name="Palmer W."/>
            <person name="Jacygrad E."/>
            <person name="Sagayaradj S."/>
            <person name="Cavanaugh K."/>
            <person name="Han R."/>
            <person name="Bertier L."/>
            <person name="Beede B."/>
            <person name="Kafkas S."/>
            <person name="Golino D."/>
            <person name="Preece J."/>
            <person name="Michelmore R."/>
        </authorList>
    </citation>
    <scope>NUCLEOTIDE SEQUENCE [LARGE SCALE GENOMIC DNA]</scope>
</reference>
<proteinExistence type="predicted"/>
<protein>
    <submittedName>
        <fullName evidence="1">Uncharacterized protein</fullName>
    </submittedName>
</protein>
<dbReference type="EMBL" id="CM047901">
    <property type="protein sequence ID" value="KAJ0096629.1"/>
    <property type="molecule type" value="Genomic_DNA"/>
</dbReference>
<accession>A0ACC1BCE6</accession>
<dbReference type="Proteomes" id="UP001164250">
    <property type="component" value="Chromosome 5"/>
</dbReference>
<keyword evidence="2" id="KW-1185">Reference proteome</keyword>
<sequence length="321" mass="36054">MPSIPLQNPIGCLVFYQNNAKGLKVEALTQFILEQGALKNLNLMEWDKLCTINKKIIYPVCPRYIVPIEERRVLLTLTNGPAEPFVHIIPSHKKYDGSREKATTYTRRIWIEQADAISILLKEGEDFLDVLNPWTKIETPAIGNCNMRNLKHGEILQLERKGYHRCDVPFTRSLKPVVLFAIPDGHQQTVLKNRYECPPIIQTPGISYLDLSSTDSLAWFSCNPNGKSLVSGNRGPGRAWDVTSIFSPSNDQNCVLYTAAIAVYIDKGGTVVTWNTSSWKWIRLMQVARSLASVSVSIDSSAGATLIKDKKEKRYAPSMIC</sequence>
<evidence type="ECO:0000313" key="2">
    <source>
        <dbReference type="Proteomes" id="UP001164250"/>
    </source>
</evidence>
<evidence type="ECO:0000313" key="1">
    <source>
        <dbReference type="EMBL" id="KAJ0096629.1"/>
    </source>
</evidence>